<protein>
    <submittedName>
        <fullName evidence="2">Uncharacterized protein LOC113465668</fullName>
    </submittedName>
</protein>
<dbReference type="AlphaFoldDB" id="A0A3Q0IPB9"/>
<dbReference type="PaxDb" id="121845-A0A3Q0IPB9"/>
<proteinExistence type="predicted"/>
<organism evidence="1 2">
    <name type="scientific">Diaphorina citri</name>
    <name type="common">Asian citrus psyllid</name>
    <dbReference type="NCBI Taxonomy" id="121845"/>
    <lineage>
        <taxon>Eukaryota</taxon>
        <taxon>Metazoa</taxon>
        <taxon>Ecdysozoa</taxon>
        <taxon>Arthropoda</taxon>
        <taxon>Hexapoda</taxon>
        <taxon>Insecta</taxon>
        <taxon>Pterygota</taxon>
        <taxon>Neoptera</taxon>
        <taxon>Paraneoptera</taxon>
        <taxon>Hemiptera</taxon>
        <taxon>Sternorrhyncha</taxon>
        <taxon>Psylloidea</taxon>
        <taxon>Psyllidae</taxon>
        <taxon>Diaphorininae</taxon>
        <taxon>Diaphorina</taxon>
    </lineage>
</organism>
<reference evidence="2" key="1">
    <citation type="submission" date="2025-08" db="UniProtKB">
        <authorList>
            <consortium name="RefSeq"/>
        </authorList>
    </citation>
    <scope>IDENTIFICATION</scope>
</reference>
<name>A0A3Q0IPB9_DIACI</name>
<gene>
    <name evidence="2" type="primary">LOC113465668</name>
</gene>
<sequence length="163" mass="18295">MDTTVNGNGNGHQLEKRYSLESRFIKSNSLPRNNSVPMIIMNNYECYDSNKSIDSVGVNSFKACASCSMSTVKCFLILTSTNVPWFNQNLSRHRTKQLLAQQEILFPKLFSSLRSAIQPLISFRYTGVESKVYSEGFPSGVKVEDDELEECPPNLANKPDGNK</sequence>
<dbReference type="GeneID" id="113465668"/>
<dbReference type="STRING" id="121845.A0A3Q0IPB9"/>
<accession>A0A3Q0IPB9</accession>
<keyword evidence="1" id="KW-1185">Reference proteome</keyword>
<dbReference type="KEGG" id="dci:113465668"/>
<dbReference type="RefSeq" id="XP_026676175.1">
    <property type="nucleotide sequence ID" value="XM_026820374.1"/>
</dbReference>
<dbReference type="Proteomes" id="UP000079169">
    <property type="component" value="Unplaced"/>
</dbReference>
<evidence type="ECO:0000313" key="2">
    <source>
        <dbReference type="RefSeq" id="XP_026676175.1"/>
    </source>
</evidence>
<evidence type="ECO:0000313" key="1">
    <source>
        <dbReference type="Proteomes" id="UP000079169"/>
    </source>
</evidence>